<dbReference type="InterPro" id="IPR002509">
    <property type="entry name" value="NODB_dom"/>
</dbReference>
<dbReference type="EMBL" id="SJPL01000001">
    <property type="protein sequence ID" value="TWT70313.1"/>
    <property type="molecule type" value="Genomic_DNA"/>
</dbReference>
<feature type="domain" description="NodB homology" evidence="2">
    <location>
        <begin position="24"/>
        <end position="284"/>
    </location>
</feature>
<dbReference type="GO" id="GO:0016810">
    <property type="term" value="F:hydrolase activity, acting on carbon-nitrogen (but not peptide) bonds"/>
    <property type="evidence" value="ECO:0007669"/>
    <property type="project" value="InterPro"/>
</dbReference>
<proteinExistence type="predicted"/>
<dbReference type="CDD" id="cd10940">
    <property type="entry name" value="CE4_PuuE_HpPgdA_like_1"/>
    <property type="match status" value="1"/>
</dbReference>
<dbReference type="SUPFAM" id="SSF88713">
    <property type="entry name" value="Glycoside hydrolase/deacetylase"/>
    <property type="match status" value="1"/>
</dbReference>
<dbReference type="PROSITE" id="PS51677">
    <property type="entry name" value="NODB"/>
    <property type="match status" value="1"/>
</dbReference>
<reference evidence="3 4" key="1">
    <citation type="submission" date="2019-02" db="EMBL/GenBank/DDBJ databases">
        <title>Deep-cultivation of Planctomycetes and their phenomic and genomic characterization uncovers novel biology.</title>
        <authorList>
            <person name="Wiegand S."/>
            <person name="Jogler M."/>
            <person name="Boedeker C."/>
            <person name="Pinto D."/>
            <person name="Vollmers J."/>
            <person name="Rivas-Marin E."/>
            <person name="Kohn T."/>
            <person name="Peeters S.H."/>
            <person name="Heuer A."/>
            <person name="Rast P."/>
            <person name="Oberbeckmann S."/>
            <person name="Bunk B."/>
            <person name="Jeske O."/>
            <person name="Meyerdierks A."/>
            <person name="Storesund J.E."/>
            <person name="Kallscheuer N."/>
            <person name="Luecker S."/>
            <person name="Lage O.M."/>
            <person name="Pohl T."/>
            <person name="Merkel B.J."/>
            <person name="Hornburger P."/>
            <person name="Mueller R.-W."/>
            <person name="Bruemmer F."/>
            <person name="Labrenz M."/>
            <person name="Spormann A.M."/>
            <person name="Op Den Camp H."/>
            <person name="Overmann J."/>
            <person name="Amann R."/>
            <person name="Jetten M.S.M."/>
            <person name="Mascher T."/>
            <person name="Medema M.H."/>
            <person name="Devos D.P."/>
            <person name="Kaster A.-K."/>
            <person name="Ovreas L."/>
            <person name="Rohde M."/>
            <person name="Galperin M.Y."/>
            <person name="Jogler C."/>
        </authorList>
    </citation>
    <scope>NUCLEOTIDE SEQUENCE [LARGE SCALE GENOMIC DNA]</scope>
    <source>
        <strain evidence="3 4">Pan14r</strain>
    </source>
</reference>
<evidence type="ECO:0000256" key="1">
    <source>
        <dbReference type="SAM" id="MobiDB-lite"/>
    </source>
</evidence>
<sequence length="343" mass="38738">MNRPIASLSLDLDNRWAYLRAAGRDDWMNRPSYLPMAVDRIVDVLGELNLPLTVFLVGRDLTDKADCDAIRRFDSIHWEPANHSLNHLPWMHTMPPDQIEEEIAITETRIVDLLGIRPYGFRGPGFSCPPEVLSVLQERGYLYDASSFPTSVAPIARWFFMLKTGLKGQQKDKAKQLYGGFGSMLKPNRPHRLHNTAPEFWEIPVSVMPLTRLPIHMSYLCYLASFSVAAAKMYFSSVVRLATLTGTPISLLLHPPDFFGHEDADDLSYLPGMSMARDDKLRFVRWALESLSGRFEVRRMIDQLHSLAPETVSAITQADLKHHESGESHSPVPDRVVDAATTP</sequence>
<keyword evidence="4" id="KW-1185">Reference proteome</keyword>
<protein>
    <submittedName>
        <fullName evidence="3">Polysaccharide deacetylase</fullName>
    </submittedName>
</protein>
<dbReference type="Proteomes" id="UP000317238">
    <property type="component" value="Unassembled WGS sequence"/>
</dbReference>
<dbReference type="Gene3D" id="3.20.20.370">
    <property type="entry name" value="Glycoside hydrolase/deacetylase"/>
    <property type="match status" value="1"/>
</dbReference>
<evidence type="ECO:0000259" key="2">
    <source>
        <dbReference type="PROSITE" id="PS51677"/>
    </source>
</evidence>
<dbReference type="RefSeq" id="WP_146439273.1">
    <property type="nucleotide sequence ID" value="NZ_SJPL01000001.1"/>
</dbReference>
<evidence type="ECO:0000313" key="4">
    <source>
        <dbReference type="Proteomes" id="UP000317238"/>
    </source>
</evidence>
<gene>
    <name evidence="3" type="ORF">Pan14r_26180</name>
</gene>
<comment type="caution">
    <text evidence="3">The sequence shown here is derived from an EMBL/GenBank/DDBJ whole genome shotgun (WGS) entry which is preliminary data.</text>
</comment>
<dbReference type="InterPro" id="IPR011330">
    <property type="entry name" value="Glyco_hydro/deAcase_b/a-brl"/>
</dbReference>
<dbReference type="GO" id="GO:0005975">
    <property type="term" value="P:carbohydrate metabolic process"/>
    <property type="evidence" value="ECO:0007669"/>
    <property type="project" value="InterPro"/>
</dbReference>
<accession>A0A5C5Y6F0</accession>
<dbReference type="OrthoDB" id="9763050at2"/>
<dbReference type="Pfam" id="PF01522">
    <property type="entry name" value="Polysacc_deac_1"/>
    <property type="match status" value="1"/>
</dbReference>
<name>A0A5C5Y6F0_9PLAN</name>
<organism evidence="3 4">
    <name type="scientific">Crateriforma conspicua</name>
    <dbReference type="NCBI Taxonomy" id="2527996"/>
    <lineage>
        <taxon>Bacteria</taxon>
        <taxon>Pseudomonadati</taxon>
        <taxon>Planctomycetota</taxon>
        <taxon>Planctomycetia</taxon>
        <taxon>Planctomycetales</taxon>
        <taxon>Planctomycetaceae</taxon>
        <taxon>Crateriforma</taxon>
    </lineage>
</organism>
<feature type="region of interest" description="Disordered" evidence="1">
    <location>
        <begin position="321"/>
        <end position="343"/>
    </location>
</feature>
<evidence type="ECO:0000313" key="3">
    <source>
        <dbReference type="EMBL" id="TWT70313.1"/>
    </source>
</evidence>
<dbReference type="AlphaFoldDB" id="A0A5C5Y6F0"/>